<keyword evidence="1" id="KW-0812">Transmembrane</keyword>
<dbReference type="Proteomes" id="UP000019246">
    <property type="component" value="Unassembled WGS sequence"/>
</dbReference>
<dbReference type="EMBL" id="AOCG01000025">
    <property type="protein sequence ID" value="EUJ16513.1"/>
    <property type="molecule type" value="Genomic_DNA"/>
</dbReference>
<feature type="transmembrane region" description="Helical" evidence="1">
    <location>
        <begin position="6"/>
        <end position="23"/>
    </location>
</feature>
<accession>W7B9C4</accession>
<dbReference type="PATRIC" id="fig|1265818.5.peg.3234"/>
<sequence>MLFYLLVYTYYSFYYHLVVYLLFKKKWRSKSGLIFILVLILIHTAMIVLYTDPYIYLDEGGISEAKFSQLFRWLAIISGILLVIIYGWKFRETRGKVK</sequence>
<organism evidence="2 3">
    <name type="scientific">Listeria aquatica FSL S10-1188</name>
    <dbReference type="NCBI Taxonomy" id="1265818"/>
    <lineage>
        <taxon>Bacteria</taxon>
        <taxon>Bacillati</taxon>
        <taxon>Bacillota</taxon>
        <taxon>Bacilli</taxon>
        <taxon>Bacillales</taxon>
        <taxon>Listeriaceae</taxon>
        <taxon>Listeria</taxon>
    </lineage>
</organism>
<evidence type="ECO:0000313" key="3">
    <source>
        <dbReference type="Proteomes" id="UP000019246"/>
    </source>
</evidence>
<comment type="caution">
    <text evidence="2">The sequence shown here is derived from an EMBL/GenBank/DDBJ whole genome shotgun (WGS) entry which is preliminary data.</text>
</comment>
<keyword evidence="1" id="KW-0472">Membrane</keyword>
<proteinExistence type="predicted"/>
<reference evidence="2 3" key="1">
    <citation type="journal article" date="2014" name="Int. J. Syst. Evol. Microbiol.">
        <title>Listeria floridensis sp. nov., Listeria aquatica sp. nov., Listeria cornellensis sp. nov., Listeria riparia sp. nov. and Listeria grandensis sp. nov., from agricultural and natural environments.</title>
        <authorList>
            <person name="den Bakker H.C."/>
            <person name="Warchocki S."/>
            <person name="Wright E.M."/>
            <person name="Allred A.F."/>
            <person name="Ahlstrom C."/>
            <person name="Manuel C.S."/>
            <person name="Stasiewicz M.J."/>
            <person name="Burrell A."/>
            <person name="Roof S."/>
            <person name="Strawn L."/>
            <person name="Fortes E.D."/>
            <person name="Nightingale K.K."/>
            <person name="Kephart D."/>
            <person name="Wiedmann M."/>
        </authorList>
    </citation>
    <scope>NUCLEOTIDE SEQUENCE [LARGE SCALE GENOMIC DNA]</scope>
    <source>
        <strain evidence="2 3">FSL S10-1188</strain>
    </source>
</reference>
<evidence type="ECO:0000256" key="1">
    <source>
        <dbReference type="SAM" id="Phobius"/>
    </source>
</evidence>
<gene>
    <name evidence="2" type="ORF">MAQA_16021</name>
</gene>
<name>W7B9C4_9LIST</name>
<dbReference type="STRING" id="1265818.MAQA_16021"/>
<evidence type="ECO:0000313" key="2">
    <source>
        <dbReference type="EMBL" id="EUJ16513.1"/>
    </source>
</evidence>
<dbReference type="AlphaFoldDB" id="W7B9C4"/>
<protein>
    <submittedName>
        <fullName evidence="2">Uncharacterized protein</fullName>
    </submittedName>
</protein>
<feature type="transmembrane region" description="Helical" evidence="1">
    <location>
        <begin position="70"/>
        <end position="88"/>
    </location>
</feature>
<keyword evidence="1" id="KW-1133">Transmembrane helix</keyword>
<keyword evidence="3" id="KW-1185">Reference proteome</keyword>
<feature type="transmembrane region" description="Helical" evidence="1">
    <location>
        <begin position="32"/>
        <end position="50"/>
    </location>
</feature>